<dbReference type="SUPFAM" id="SSF56645">
    <property type="entry name" value="Acyl-CoA dehydrogenase NM domain-like"/>
    <property type="match status" value="1"/>
</dbReference>
<proteinExistence type="predicted"/>
<reference evidence="2 3" key="1">
    <citation type="submission" date="2018-06" db="EMBL/GenBank/DDBJ databases">
        <authorList>
            <consortium name="Pathogen Informatics"/>
            <person name="Doyle S."/>
        </authorList>
    </citation>
    <scope>NUCLEOTIDE SEQUENCE [LARGE SCALE GENOMIC DNA]</scope>
    <source>
        <strain evidence="2 3">NCTC11807</strain>
    </source>
</reference>
<dbReference type="Gene3D" id="1.10.540.10">
    <property type="entry name" value="Acyl-CoA dehydrogenase/oxidase, N-terminal domain"/>
    <property type="match status" value="1"/>
</dbReference>
<dbReference type="InterPro" id="IPR009100">
    <property type="entry name" value="AcylCoA_DH/oxidase_NM_dom_sf"/>
</dbReference>
<accession>A0A380H0Q1</accession>
<protein>
    <submittedName>
        <fullName evidence="2">Butyryl-CoA dehydrogenase</fullName>
    </submittedName>
</protein>
<keyword evidence="3" id="KW-1185">Reference proteome</keyword>
<dbReference type="InterPro" id="IPR013786">
    <property type="entry name" value="AcylCoA_DH/ox_N"/>
</dbReference>
<evidence type="ECO:0000259" key="1">
    <source>
        <dbReference type="Pfam" id="PF02771"/>
    </source>
</evidence>
<dbReference type="Pfam" id="PF02771">
    <property type="entry name" value="Acyl-CoA_dh_N"/>
    <property type="match status" value="1"/>
</dbReference>
<feature type="domain" description="Acyl-CoA dehydrogenase/oxidase N-terminal" evidence="1">
    <location>
        <begin position="22"/>
        <end position="99"/>
    </location>
</feature>
<evidence type="ECO:0000313" key="3">
    <source>
        <dbReference type="Proteomes" id="UP000255425"/>
    </source>
</evidence>
<sequence>MVQSFLVHTDIQKRWIEKFKQVEAQFKARAAEHDLKAQFPFENVQWLINEGYTKLTLPEAYGGEGVTIEDMVILQSYLRAIDGATALSIGWHLSVIGQIFQQQMWDPSMLQVFAREGPCK</sequence>
<dbReference type="GO" id="GO:0016627">
    <property type="term" value="F:oxidoreductase activity, acting on the CH-CH group of donors"/>
    <property type="evidence" value="ECO:0007669"/>
    <property type="project" value="InterPro"/>
</dbReference>
<dbReference type="Proteomes" id="UP000255425">
    <property type="component" value="Unassembled WGS sequence"/>
</dbReference>
<dbReference type="GO" id="GO:0050660">
    <property type="term" value="F:flavin adenine dinucleotide binding"/>
    <property type="evidence" value="ECO:0007669"/>
    <property type="project" value="InterPro"/>
</dbReference>
<name>A0A380H0Q1_9STAP</name>
<organism evidence="2 3">
    <name type="scientific">Staphylococcus saccharolyticus</name>
    <dbReference type="NCBI Taxonomy" id="33028"/>
    <lineage>
        <taxon>Bacteria</taxon>
        <taxon>Bacillati</taxon>
        <taxon>Bacillota</taxon>
        <taxon>Bacilli</taxon>
        <taxon>Bacillales</taxon>
        <taxon>Staphylococcaceae</taxon>
        <taxon>Staphylococcus</taxon>
    </lineage>
</organism>
<gene>
    <name evidence="2" type="ORF">NCTC11807_00798</name>
</gene>
<dbReference type="EMBL" id="UHDZ01000001">
    <property type="protein sequence ID" value="SUM69308.1"/>
    <property type="molecule type" value="Genomic_DNA"/>
</dbReference>
<evidence type="ECO:0000313" key="2">
    <source>
        <dbReference type="EMBL" id="SUM69308.1"/>
    </source>
</evidence>
<dbReference type="InterPro" id="IPR037069">
    <property type="entry name" value="AcylCoA_DH/ox_N_sf"/>
</dbReference>
<dbReference type="AlphaFoldDB" id="A0A380H0Q1"/>